<evidence type="ECO:0000313" key="2">
    <source>
        <dbReference type="EMBL" id="MBW0575268.1"/>
    </source>
</evidence>
<dbReference type="Proteomes" id="UP000765509">
    <property type="component" value="Unassembled WGS sequence"/>
</dbReference>
<evidence type="ECO:0000256" key="1">
    <source>
        <dbReference type="SAM" id="MobiDB-lite"/>
    </source>
</evidence>
<feature type="region of interest" description="Disordered" evidence="1">
    <location>
        <begin position="1"/>
        <end position="72"/>
    </location>
</feature>
<sequence length="123" mass="13167">MPIKHSTPAKKTRSLARTQAVHTPIARAPLDGTPAVPQLRAKLKRGPILEGAAPSRKGGRGPRISSSFSGVVGGFPGTSRTIFKGAGEEGEEEEENSVERKGLMVLKVFLILWGQTKVLKDQL</sequence>
<proteinExistence type="predicted"/>
<dbReference type="AlphaFoldDB" id="A0A9Q3PV30"/>
<comment type="caution">
    <text evidence="2">The sequence shown here is derived from an EMBL/GenBank/DDBJ whole genome shotgun (WGS) entry which is preliminary data.</text>
</comment>
<accession>A0A9Q3PV30</accession>
<name>A0A9Q3PV30_9BASI</name>
<keyword evidence="3" id="KW-1185">Reference proteome</keyword>
<organism evidence="2 3">
    <name type="scientific">Austropuccinia psidii MF-1</name>
    <dbReference type="NCBI Taxonomy" id="1389203"/>
    <lineage>
        <taxon>Eukaryota</taxon>
        <taxon>Fungi</taxon>
        <taxon>Dikarya</taxon>
        <taxon>Basidiomycota</taxon>
        <taxon>Pucciniomycotina</taxon>
        <taxon>Pucciniomycetes</taxon>
        <taxon>Pucciniales</taxon>
        <taxon>Sphaerophragmiaceae</taxon>
        <taxon>Austropuccinia</taxon>
    </lineage>
</organism>
<protein>
    <submittedName>
        <fullName evidence="2">Uncharacterized protein</fullName>
    </submittedName>
</protein>
<evidence type="ECO:0000313" key="3">
    <source>
        <dbReference type="Proteomes" id="UP000765509"/>
    </source>
</evidence>
<dbReference type="EMBL" id="AVOT02095947">
    <property type="protein sequence ID" value="MBW0575268.1"/>
    <property type="molecule type" value="Genomic_DNA"/>
</dbReference>
<reference evidence="2" key="1">
    <citation type="submission" date="2021-03" db="EMBL/GenBank/DDBJ databases">
        <title>Draft genome sequence of rust myrtle Austropuccinia psidii MF-1, a brazilian biotype.</title>
        <authorList>
            <person name="Quecine M.C."/>
            <person name="Pachon D.M.R."/>
            <person name="Bonatelli M.L."/>
            <person name="Correr F.H."/>
            <person name="Franceschini L.M."/>
            <person name="Leite T.F."/>
            <person name="Margarido G.R.A."/>
            <person name="Almeida C.A."/>
            <person name="Ferrarezi J.A."/>
            <person name="Labate C.A."/>
        </authorList>
    </citation>
    <scope>NUCLEOTIDE SEQUENCE</scope>
    <source>
        <strain evidence="2">MF-1</strain>
    </source>
</reference>
<gene>
    <name evidence="2" type="ORF">O181_114983</name>
</gene>